<keyword evidence="2" id="KW-1185">Reference proteome</keyword>
<dbReference type="AlphaFoldDB" id="A0A8J4V627"/>
<dbReference type="PANTHER" id="PTHR37766">
    <property type="entry name" value="OS01G0897100 PROTEIN"/>
    <property type="match status" value="1"/>
</dbReference>
<dbReference type="PANTHER" id="PTHR37766:SF1">
    <property type="entry name" value="OS01G0897100 PROTEIN"/>
    <property type="match status" value="1"/>
</dbReference>
<protein>
    <submittedName>
        <fullName evidence="1">Uncharacterized protein</fullName>
    </submittedName>
</protein>
<dbReference type="Proteomes" id="UP000737018">
    <property type="component" value="Unassembled WGS sequence"/>
</dbReference>
<sequence length="118" mass="13366">MLSKRSDSEPIWVGDVDDSSCIRISLLNNLESVLCSFFTTSEGRSEARLWLCNTIAGMSSVTSYHQRDLFVNLLRSNKSPNRALLASQLLQLIFEKRPQIMGSIIANKSYMLKKFFEG</sequence>
<comment type="caution">
    <text evidence="1">The sequence shown here is derived from an EMBL/GenBank/DDBJ whole genome shotgun (WGS) entry which is preliminary data.</text>
</comment>
<gene>
    <name evidence="1" type="ORF">CMV_027749</name>
</gene>
<dbReference type="OrthoDB" id="1927237at2759"/>
<evidence type="ECO:0000313" key="1">
    <source>
        <dbReference type="EMBL" id="KAF3945927.1"/>
    </source>
</evidence>
<reference evidence="1" key="1">
    <citation type="submission" date="2020-03" db="EMBL/GenBank/DDBJ databases">
        <title>Castanea mollissima Vanexum genome sequencing.</title>
        <authorList>
            <person name="Staton M."/>
        </authorList>
    </citation>
    <scope>NUCLEOTIDE SEQUENCE</scope>
    <source>
        <tissue evidence="1">Leaf</tissue>
    </source>
</reference>
<proteinExistence type="predicted"/>
<dbReference type="EMBL" id="JRKL02010606">
    <property type="protein sequence ID" value="KAF3945927.1"/>
    <property type="molecule type" value="Genomic_DNA"/>
</dbReference>
<evidence type="ECO:0000313" key="2">
    <source>
        <dbReference type="Proteomes" id="UP000737018"/>
    </source>
</evidence>
<name>A0A8J4V627_9ROSI</name>
<organism evidence="1 2">
    <name type="scientific">Castanea mollissima</name>
    <name type="common">Chinese chestnut</name>
    <dbReference type="NCBI Taxonomy" id="60419"/>
    <lineage>
        <taxon>Eukaryota</taxon>
        <taxon>Viridiplantae</taxon>
        <taxon>Streptophyta</taxon>
        <taxon>Embryophyta</taxon>
        <taxon>Tracheophyta</taxon>
        <taxon>Spermatophyta</taxon>
        <taxon>Magnoliopsida</taxon>
        <taxon>eudicotyledons</taxon>
        <taxon>Gunneridae</taxon>
        <taxon>Pentapetalae</taxon>
        <taxon>rosids</taxon>
        <taxon>fabids</taxon>
        <taxon>Fagales</taxon>
        <taxon>Fagaceae</taxon>
        <taxon>Castanea</taxon>
    </lineage>
</organism>
<accession>A0A8J4V627</accession>